<proteinExistence type="predicted"/>
<dbReference type="RefSeq" id="WP_022125882.1">
    <property type="nucleotide sequence ID" value="NZ_FR880974.1"/>
</dbReference>
<comment type="caution">
    <text evidence="1">The sequence shown here is derived from an EMBL/GenBank/DDBJ whole genome shotgun (WGS) entry which is preliminary data.</text>
</comment>
<dbReference type="EMBL" id="CBCJ010000069">
    <property type="protein sequence ID" value="CDA70519.1"/>
    <property type="molecule type" value="Genomic_DNA"/>
</dbReference>
<sequence>MNNNETYEQKRRRLFGKVNFLPAYLQQLNKLLNIEVTADMLLSIVKTDSFLEQIDFDSDTLFYKETISFEDKEKLQRIVRSKLLDWNANYMMELTNVKECGLLPIPNLSVFNWDFKYEDEKSGIIVFIRQDKKEELVLDFYEEDFQYFLDIEIYRPIK</sequence>
<dbReference type="AlphaFoldDB" id="R6CCC5"/>
<name>R6CCC5_9BACT</name>
<evidence type="ECO:0000313" key="1">
    <source>
        <dbReference type="EMBL" id="CDA70519.1"/>
    </source>
</evidence>
<organism evidence="1 2">
    <name type="scientific">Phocaeicola coprocola CAG:162</name>
    <dbReference type="NCBI Taxonomy" id="1263040"/>
    <lineage>
        <taxon>Bacteria</taxon>
        <taxon>Pseudomonadati</taxon>
        <taxon>Bacteroidota</taxon>
        <taxon>Bacteroidia</taxon>
        <taxon>Bacteroidales</taxon>
        <taxon>Bacteroidaceae</taxon>
        <taxon>Phocaeicola</taxon>
    </lineage>
</organism>
<dbReference type="GeneID" id="79858583"/>
<accession>R6CCC5</accession>
<reference evidence="1" key="1">
    <citation type="submission" date="2012-11" db="EMBL/GenBank/DDBJ databases">
        <title>Dependencies among metagenomic species, viruses, plasmids and units of genetic variation.</title>
        <authorList>
            <person name="Nielsen H.B."/>
            <person name="Almeida M."/>
            <person name="Juncker A.S."/>
            <person name="Rasmussen S."/>
            <person name="Li J."/>
            <person name="Sunagawa S."/>
            <person name="Plichta D."/>
            <person name="Gautier L."/>
            <person name="Le Chatelier E."/>
            <person name="Peletier E."/>
            <person name="Bonde I."/>
            <person name="Nielsen T."/>
            <person name="Manichanh C."/>
            <person name="Arumugam M."/>
            <person name="Batto J."/>
            <person name="Santos M.B.Q.D."/>
            <person name="Blom N."/>
            <person name="Borruel N."/>
            <person name="Burgdorf K.S."/>
            <person name="Boumezbeur F."/>
            <person name="Casellas F."/>
            <person name="Dore J."/>
            <person name="Guarner F."/>
            <person name="Hansen T."/>
            <person name="Hildebrand F."/>
            <person name="Kaas R.S."/>
            <person name="Kennedy S."/>
            <person name="Kristiansen K."/>
            <person name="Kultima J.R."/>
            <person name="Leonard P."/>
            <person name="Levenez F."/>
            <person name="Lund O."/>
            <person name="Moumen B."/>
            <person name="Le Paslier D."/>
            <person name="Pons N."/>
            <person name="Pedersen O."/>
            <person name="Prifti E."/>
            <person name="Qin J."/>
            <person name="Raes J."/>
            <person name="Tap J."/>
            <person name="Tims S."/>
            <person name="Ussery D.W."/>
            <person name="Yamada T."/>
            <person name="MetaHit consortium"/>
            <person name="Renault P."/>
            <person name="Sicheritz-Ponten T."/>
            <person name="Bork P."/>
            <person name="Wang J."/>
            <person name="Brunak S."/>
            <person name="Ehrlich S.D."/>
        </authorList>
    </citation>
    <scope>NUCLEOTIDE SEQUENCE [LARGE SCALE GENOMIC DNA]</scope>
</reference>
<protein>
    <submittedName>
        <fullName evidence="1">Uncharacterized protein</fullName>
    </submittedName>
</protein>
<evidence type="ECO:0000313" key="2">
    <source>
        <dbReference type="Proteomes" id="UP000018362"/>
    </source>
</evidence>
<dbReference type="Proteomes" id="UP000018362">
    <property type="component" value="Unassembled WGS sequence"/>
</dbReference>
<gene>
    <name evidence="1" type="ORF">BN509_01585</name>
</gene>